<evidence type="ECO:0000313" key="2">
    <source>
        <dbReference type="EMBL" id="KAK5639622.1"/>
    </source>
</evidence>
<protein>
    <submittedName>
        <fullName evidence="2">Uncharacterized protein</fullName>
    </submittedName>
</protein>
<organism evidence="2 3">
    <name type="scientific">Pyrocoelia pectoralis</name>
    <dbReference type="NCBI Taxonomy" id="417401"/>
    <lineage>
        <taxon>Eukaryota</taxon>
        <taxon>Metazoa</taxon>
        <taxon>Ecdysozoa</taxon>
        <taxon>Arthropoda</taxon>
        <taxon>Hexapoda</taxon>
        <taxon>Insecta</taxon>
        <taxon>Pterygota</taxon>
        <taxon>Neoptera</taxon>
        <taxon>Endopterygota</taxon>
        <taxon>Coleoptera</taxon>
        <taxon>Polyphaga</taxon>
        <taxon>Elateriformia</taxon>
        <taxon>Elateroidea</taxon>
        <taxon>Lampyridae</taxon>
        <taxon>Lampyrinae</taxon>
        <taxon>Pyrocoelia</taxon>
    </lineage>
</organism>
<dbReference type="Proteomes" id="UP001329430">
    <property type="component" value="Chromosome 9"/>
</dbReference>
<accession>A0AAN7ZEC5</accession>
<dbReference type="AlphaFoldDB" id="A0AAN7ZEC5"/>
<feature type="compositionally biased region" description="Polar residues" evidence="1">
    <location>
        <begin position="288"/>
        <end position="303"/>
    </location>
</feature>
<proteinExistence type="predicted"/>
<gene>
    <name evidence="2" type="ORF">RI129_012114</name>
</gene>
<comment type="caution">
    <text evidence="2">The sequence shown here is derived from an EMBL/GenBank/DDBJ whole genome shotgun (WGS) entry which is preliminary data.</text>
</comment>
<feature type="compositionally biased region" description="Polar residues" evidence="1">
    <location>
        <begin position="158"/>
        <end position="175"/>
    </location>
</feature>
<reference evidence="2 3" key="1">
    <citation type="journal article" date="2024" name="Insects">
        <title>An Improved Chromosome-Level Genome Assembly of the Firefly Pyrocoelia pectoralis.</title>
        <authorList>
            <person name="Fu X."/>
            <person name="Meyer-Rochow V.B."/>
            <person name="Ballantyne L."/>
            <person name="Zhu X."/>
        </authorList>
    </citation>
    <scope>NUCLEOTIDE SEQUENCE [LARGE SCALE GENOMIC DNA]</scope>
    <source>
        <tissue evidence="2">Whole body</tissue>
    </source>
</reference>
<sequence length="387" mass="40226">MKTHAQVQEAIPKIDEKMTAEKIKPPVEGISDSFISQVTLLTEDTQPSIPDSSILAHATTQSQQPSIPLQKEHKEMHPESQSISSEALVPSIPISAQTTTLESSISTVESATSSAAEKPLGKEFSDILDIMEMSKAGQTPLSEPPQQKTVAVELSQCSNKVQGSGTPEQLLTTGQPPIPESSKLISELVCGSRQQASATPEEPSSTINHAPKHLPAPPTSITTDEPAKPISLSSQKQPVEPSTKKEPPKLAESCVGELQKPKGATSDLSTVDSDKPAPSVVSAPVIQKSITPETSAPPSTQVETPKASIGSSKPISSPISPKTEAEKVSTPLETPKSPGKTSGKPAATKPSEPNQKSTGPTAGPTPPPRKSTSGGGAASKKSAKGKK</sequence>
<feature type="region of interest" description="Disordered" evidence="1">
    <location>
        <begin position="158"/>
        <end position="387"/>
    </location>
</feature>
<feature type="compositionally biased region" description="Low complexity" evidence="1">
    <location>
        <begin position="305"/>
        <end position="322"/>
    </location>
</feature>
<feature type="compositionally biased region" description="Polar residues" evidence="1">
    <location>
        <begin position="192"/>
        <end position="208"/>
    </location>
</feature>
<evidence type="ECO:0000313" key="3">
    <source>
        <dbReference type="Proteomes" id="UP001329430"/>
    </source>
</evidence>
<name>A0AAN7ZEC5_9COLE</name>
<dbReference type="EMBL" id="JAVRBK010000009">
    <property type="protein sequence ID" value="KAK5639622.1"/>
    <property type="molecule type" value="Genomic_DNA"/>
</dbReference>
<feature type="region of interest" description="Disordered" evidence="1">
    <location>
        <begin position="58"/>
        <end position="88"/>
    </location>
</feature>
<evidence type="ECO:0000256" key="1">
    <source>
        <dbReference type="SAM" id="MobiDB-lite"/>
    </source>
</evidence>
<feature type="compositionally biased region" description="Polar residues" evidence="1">
    <location>
        <begin position="58"/>
        <end position="67"/>
    </location>
</feature>
<keyword evidence="3" id="KW-1185">Reference proteome</keyword>